<keyword evidence="3" id="KW-1185">Reference proteome</keyword>
<gene>
    <name evidence="2" type="ORF">GO755_08100</name>
</gene>
<feature type="signal peptide" evidence="1">
    <location>
        <begin position="1"/>
        <end position="22"/>
    </location>
</feature>
<feature type="chain" id="PRO_5029681064" description="Capsule assembly Wzi family protein" evidence="1">
    <location>
        <begin position="23"/>
        <end position="507"/>
    </location>
</feature>
<dbReference type="InterPro" id="IPR038636">
    <property type="entry name" value="Wzi_sf"/>
</dbReference>
<comment type="caution">
    <text evidence="2">The sequence shown here is derived from an EMBL/GenBank/DDBJ whole genome shotgun (WGS) entry which is preliminary data.</text>
</comment>
<dbReference type="EMBL" id="WPIN01000003">
    <property type="protein sequence ID" value="MVM29990.1"/>
    <property type="molecule type" value="Genomic_DNA"/>
</dbReference>
<reference evidence="2 3" key="1">
    <citation type="submission" date="2019-12" db="EMBL/GenBank/DDBJ databases">
        <title>Spirosoma sp. HMF4905 genome sequencing and assembly.</title>
        <authorList>
            <person name="Kang H."/>
            <person name="Cha I."/>
            <person name="Kim H."/>
            <person name="Joh K."/>
        </authorList>
    </citation>
    <scope>NUCLEOTIDE SEQUENCE [LARGE SCALE GENOMIC DNA]</scope>
    <source>
        <strain evidence="2 3">HMF4905</strain>
    </source>
</reference>
<accession>A0A7K1S8C0</accession>
<name>A0A7K1S8C0_9BACT</name>
<proteinExistence type="predicted"/>
<sequence length="507" mass="57591">MIQFGAPRLLLPCLFWASFCFAQTSKPLRYRTEVGAYFATSGQTPFWLRANQYGIVPRDQAFMTVRQALRVDYHDAPKTKLDSLRAANRRIDWGWGAEAVFNAGYDYKLLIPEAYVKVKFGKSLEVWAGRRREIIGLVDTTLTSGSYAWSGNTLPMAKIQLAVNDYLPRNSLFGFKGFYAHGWFEEERFVNNTLLHQKALYGRFGKPHWRLKLFAGINHEVMWGGSTEHLPGSVIKNNQLPNQFSDYINVVFPVTLGNRTDIDTNRVSAFDSKNRIGNHLGTIDLAFEYTARSFSIFAYRQNIYEDGSLFYLINLQDGLNGLRIRNRRPRNPNGLQIQDILLEYLYTESQGGSSFLENDPLQRGRDNYFNHSQYQDGWSRYGLTMGTPFISPSTDSRSNLPRYAFTNNNRVSVMHLGLSGQVLDFFRFQLKASYSTNLGTYEVPFDKPVRQFSSVLSVAAPLAILNGVTANASVATDIGDLYDNSVGFFIGIRKEGQSKKRQPVDPD</sequence>
<organism evidence="2 3">
    <name type="scientific">Spirosoma arboris</name>
    <dbReference type="NCBI Taxonomy" id="2682092"/>
    <lineage>
        <taxon>Bacteria</taxon>
        <taxon>Pseudomonadati</taxon>
        <taxon>Bacteroidota</taxon>
        <taxon>Cytophagia</taxon>
        <taxon>Cytophagales</taxon>
        <taxon>Cytophagaceae</taxon>
        <taxon>Spirosoma</taxon>
    </lineage>
</organism>
<evidence type="ECO:0000256" key="1">
    <source>
        <dbReference type="SAM" id="SignalP"/>
    </source>
</evidence>
<dbReference type="Gene3D" id="2.40.160.130">
    <property type="entry name" value="Capsule assembly protein Wzi"/>
    <property type="match status" value="1"/>
</dbReference>
<keyword evidence="1" id="KW-0732">Signal</keyword>
<dbReference type="AlphaFoldDB" id="A0A7K1S8C0"/>
<evidence type="ECO:0008006" key="4">
    <source>
        <dbReference type="Google" id="ProtNLM"/>
    </source>
</evidence>
<protein>
    <recommendedName>
        <fullName evidence="4">Capsule assembly Wzi family protein</fullName>
    </recommendedName>
</protein>
<evidence type="ECO:0000313" key="3">
    <source>
        <dbReference type="Proteomes" id="UP000436006"/>
    </source>
</evidence>
<dbReference type="RefSeq" id="WP_157584251.1">
    <property type="nucleotide sequence ID" value="NZ_WPIN01000003.1"/>
</dbReference>
<evidence type="ECO:0000313" key="2">
    <source>
        <dbReference type="EMBL" id="MVM29990.1"/>
    </source>
</evidence>
<dbReference type="Proteomes" id="UP000436006">
    <property type="component" value="Unassembled WGS sequence"/>
</dbReference>